<evidence type="ECO:0000256" key="7">
    <source>
        <dbReference type="SAM" id="Phobius"/>
    </source>
</evidence>
<protein>
    <recommendedName>
        <fullName evidence="3">fructose-bisphosphate aldolase</fullName>
        <ecNumber evidence="3">4.1.2.13</ecNumber>
    </recommendedName>
    <alternativeName>
        <fullName evidence="6">Fructose-bisphosphate aldolase class I</fullName>
    </alternativeName>
</protein>
<evidence type="ECO:0000256" key="6">
    <source>
        <dbReference type="ARBA" id="ARBA00029799"/>
    </source>
</evidence>
<keyword evidence="7" id="KW-0472">Membrane</keyword>
<dbReference type="GO" id="GO:0004332">
    <property type="term" value="F:fructose-bisphosphate aldolase activity"/>
    <property type="evidence" value="ECO:0007669"/>
    <property type="project" value="UniProtKB-EC"/>
</dbReference>
<organism evidence="8 9">
    <name type="scientific">Candidatus Andersenbacteria bacterium CG10_big_fil_rev_8_21_14_0_10_54_11</name>
    <dbReference type="NCBI Taxonomy" id="1974485"/>
    <lineage>
        <taxon>Bacteria</taxon>
        <taxon>Candidatus Anderseniibacteriota</taxon>
    </lineage>
</organism>
<keyword evidence="7" id="KW-0812">Transmembrane</keyword>
<evidence type="ECO:0000313" key="8">
    <source>
        <dbReference type="EMBL" id="PIT98473.1"/>
    </source>
</evidence>
<keyword evidence="4" id="KW-0324">Glycolysis</keyword>
<evidence type="ECO:0000256" key="1">
    <source>
        <dbReference type="ARBA" id="ARBA00004714"/>
    </source>
</evidence>
<dbReference type="InterPro" id="IPR013785">
    <property type="entry name" value="Aldolase_TIM"/>
</dbReference>
<dbReference type="Proteomes" id="UP000230731">
    <property type="component" value="Unassembled WGS sequence"/>
</dbReference>
<dbReference type="EC" id="4.1.2.13" evidence="3"/>
<evidence type="ECO:0000256" key="4">
    <source>
        <dbReference type="ARBA" id="ARBA00023152"/>
    </source>
</evidence>
<keyword evidence="5" id="KW-0456">Lyase</keyword>
<accession>A0A2M6X084</accession>
<gene>
    <name evidence="8" type="ORF">COT71_00485</name>
</gene>
<dbReference type="Pfam" id="PF00274">
    <property type="entry name" value="Glycolytic"/>
    <property type="match status" value="1"/>
</dbReference>
<evidence type="ECO:0000256" key="3">
    <source>
        <dbReference type="ARBA" id="ARBA00013068"/>
    </source>
</evidence>
<comment type="caution">
    <text evidence="8">The sequence shown here is derived from an EMBL/GenBank/DDBJ whole genome shotgun (WGS) entry which is preliminary data.</text>
</comment>
<proteinExistence type="inferred from homology"/>
<reference evidence="9" key="1">
    <citation type="submission" date="2017-09" db="EMBL/GenBank/DDBJ databases">
        <title>Depth-based differentiation of microbial function through sediment-hosted aquifers and enrichment of novel symbionts in the deep terrestrial subsurface.</title>
        <authorList>
            <person name="Probst A.J."/>
            <person name="Ladd B."/>
            <person name="Jarett J.K."/>
            <person name="Geller-Mcgrath D.E."/>
            <person name="Sieber C.M.K."/>
            <person name="Emerson J.B."/>
            <person name="Anantharaman K."/>
            <person name="Thomas B.C."/>
            <person name="Malmstrom R."/>
            <person name="Stieglmeier M."/>
            <person name="Klingl A."/>
            <person name="Woyke T."/>
            <person name="Ryan C.M."/>
            <person name="Banfield J.F."/>
        </authorList>
    </citation>
    <scope>NUCLEOTIDE SEQUENCE [LARGE SCALE GENOMIC DNA]</scope>
</reference>
<comment type="similarity">
    <text evidence="2">Belongs to the class I fructose-bisphosphate aldolase family.</text>
</comment>
<feature type="transmembrane region" description="Helical" evidence="7">
    <location>
        <begin position="52"/>
        <end position="70"/>
    </location>
</feature>
<dbReference type="NCBIfam" id="NF033379">
    <property type="entry name" value="FrucBisAld_I"/>
    <property type="match status" value="1"/>
</dbReference>
<dbReference type="SUPFAM" id="SSF51569">
    <property type="entry name" value="Aldolase"/>
    <property type="match status" value="1"/>
</dbReference>
<comment type="pathway">
    <text evidence="1">Carbohydrate degradation; glycolysis; D-glyceraldehyde 3-phosphate and glycerone phosphate from D-glucose: step 4/4.</text>
</comment>
<dbReference type="GO" id="GO:0006096">
    <property type="term" value="P:glycolytic process"/>
    <property type="evidence" value="ECO:0007669"/>
    <property type="project" value="UniProtKB-UniPathway"/>
</dbReference>
<dbReference type="PANTHER" id="PTHR11627">
    <property type="entry name" value="FRUCTOSE-BISPHOSPHATE ALDOLASE"/>
    <property type="match status" value="1"/>
</dbReference>
<evidence type="ECO:0000256" key="2">
    <source>
        <dbReference type="ARBA" id="ARBA00010387"/>
    </source>
</evidence>
<sequence>MARIPLSDTVAALFTPGKGILAADESVRTAGKRLRAVGAADSAEMRRQYRELFFTAPGMAAYLSGVILFAETFHQATSSGIPFVRLLAEHRVLPGIKVDLGTVAMPNFPDETVTEGIDGLAGRLMQYAAAGARFTKWRAVVRIGGELPSATCLTANAHLLARFAAESQAAGLVPIVEPEVLLEGSHSIAEAEAETERTLRAVFEQLAAYRIDLRGAVLKTSMVVPGRESGEPMVPGHVARATVRVLQRAVPEEMGGVVFLSGGQTPVQATENLQAIAALGPHRWPVTFSYARALQEEALAVWRGRTEAAAAAQRAFMRRLQLAAAAQSGSYSAGLETGREERT</sequence>
<evidence type="ECO:0000256" key="5">
    <source>
        <dbReference type="ARBA" id="ARBA00023239"/>
    </source>
</evidence>
<dbReference type="AlphaFoldDB" id="A0A2M6X084"/>
<evidence type="ECO:0000313" key="9">
    <source>
        <dbReference type="Proteomes" id="UP000230731"/>
    </source>
</evidence>
<dbReference type="Gene3D" id="3.20.20.70">
    <property type="entry name" value="Aldolase class I"/>
    <property type="match status" value="1"/>
</dbReference>
<dbReference type="EMBL" id="PEZP01000005">
    <property type="protein sequence ID" value="PIT98473.1"/>
    <property type="molecule type" value="Genomic_DNA"/>
</dbReference>
<dbReference type="InterPro" id="IPR000741">
    <property type="entry name" value="FBA_I"/>
</dbReference>
<name>A0A2M6X084_9BACT</name>
<dbReference type="UniPathway" id="UPA00109">
    <property type="reaction ID" value="UER00183"/>
</dbReference>
<keyword evidence="7" id="KW-1133">Transmembrane helix</keyword>